<dbReference type="EMBL" id="BMLK01000008">
    <property type="protein sequence ID" value="GGN49586.1"/>
    <property type="molecule type" value="Genomic_DNA"/>
</dbReference>
<evidence type="ECO:0000313" key="7">
    <source>
        <dbReference type="Proteomes" id="UP000605099"/>
    </source>
</evidence>
<sequence length="180" mass="20264">MSVPLLSDLRVPPVPGQFYMVPVVPYIYCGVKGDWPVIGPMHTDLEHFNFPDAHYHVDPRFLTEQQARRVERYGGTFYGSLAAVTQAQPLFRRGEPHEKGRPILKLRKCRSADTPYVHGGKPVIQALRADYPNPAEPIRRTDGRLLCPHRKADLSSLVPDDQGIVTCPLHGLHVDCRRPA</sequence>
<evidence type="ECO:0000256" key="2">
    <source>
        <dbReference type="ARBA" id="ARBA00022723"/>
    </source>
</evidence>
<dbReference type="RefSeq" id="WP_188819575.1">
    <property type="nucleotide sequence ID" value="NZ_BMLK01000008.1"/>
</dbReference>
<comment type="caution">
    <text evidence="6">The sequence shown here is derived from an EMBL/GenBank/DDBJ whole genome shotgun (WGS) entry which is preliminary data.</text>
</comment>
<dbReference type="InterPro" id="IPR017941">
    <property type="entry name" value="Rieske_2Fe-2S"/>
</dbReference>
<evidence type="ECO:0000313" key="6">
    <source>
        <dbReference type="EMBL" id="GGN49586.1"/>
    </source>
</evidence>
<keyword evidence="3" id="KW-0408">Iron</keyword>
<dbReference type="SUPFAM" id="SSF50022">
    <property type="entry name" value="ISP domain"/>
    <property type="match status" value="1"/>
</dbReference>
<accession>A0ABQ2JK78</accession>
<dbReference type="Proteomes" id="UP000605099">
    <property type="component" value="Unassembled WGS sequence"/>
</dbReference>
<keyword evidence="2" id="KW-0479">Metal-binding</keyword>
<name>A0ABQ2JK78_9SPHN</name>
<keyword evidence="4" id="KW-0411">Iron-sulfur</keyword>
<proteinExistence type="predicted"/>
<dbReference type="InterPro" id="IPR036922">
    <property type="entry name" value="Rieske_2Fe-2S_sf"/>
</dbReference>
<organism evidence="6 7">
    <name type="scientific">Novosphingobium indicum</name>
    <dbReference type="NCBI Taxonomy" id="462949"/>
    <lineage>
        <taxon>Bacteria</taxon>
        <taxon>Pseudomonadati</taxon>
        <taxon>Pseudomonadota</taxon>
        <taxon>Alphaproteobacteria</taxon>
        <taxon>Sphingomonadales</taxon>
        <taxon>Sphingomonadaceae</taxon>
        <taxon>Novosphingobium</taxon>
    </lineage>
</organism>
<gene>
    <name evidence="6" type="ORF">GCM10011349_20370</name>
</gene>
<reference evidence="7" key="1">
    <citation type="journal article" date="2019" name="Int. J. Syst. Evol. Microbiol.">
        <title>The Global Catalogue of Microorganisms (GCM) 10K type strain sequencing project: providing services to taxonomists for standard genome sequencing and annotation.</title>
        <authorList>
            <consortium name="The Broad Institute Genomics Platform"/>
            <consortium name="The Broad Institute Genome Sequencing Center for Infectious Disease"/>
            <person name="Wu L."/>
            <person name="Ma J."/>
        </authorList>
    </citation>
    <scope>NUCLEOTIDE SEQUENCE [LARGE SCALE GENOMIC DNA]</scope>
    <source>
        <strain evidence="7">CGMCC 1.6784</strain>
    </source>
</reference>
<evidence type="ECO:0000256" key="3">
    <source>
        <dbReference type="ARBA" id="ARBA00023004"/>
    </source>
</evidence>
<evidence type="ECO:0000256" key="1">
    <source>
        <dbReference type="ARBA" id="ARBA00022714"/>
    </source>
</evidence>
<dbReference type="PROSITE" id="PS51296">
    <property type="entry name" value="RIESKE"/>
    <property type="match status" value="1"/>
</dbReference>
<evidence type="ECO:0000259" key="5">
    <source>
        <dbReference type="PROSITE" id="PS51296"/>
    </source>
</evidence>
<evidence type="ECO:0000256" key="4">
    <source>
        <dbReference type="ARBA" id="ARBA00023014"/>
    </source>
</evidence>
<keyword evidence="7" id="KW-1185">Reference proteome</keyword>
<protein>
    <recommendedName>
        <fullName evidence="5">Rieske domain-containing protein</fullName>
    </recommendedName>
</protein>
<feature type="domain" description="Rieske" evidence="5">
    <location>
        <begin position="147"/>
        <end position="180"/>
    </location>
</feature>
<keyword evidence="1" id="KW-0001">2Fe-2S</keyword>